<keyword evidence="2" id="KW-0472">Membrane</keyword>
<name>B5HGB5_STRE2</name>
<feature type="region of interest" description="Disordered" evidence="1">
    <location>
        <begin position="1"/>
        <end position="34"/>
    </location>
</feature>
<proteinExistence type="predicted"/>
<reference evidence="4" key="2">
    <citation type="submission" date="2009-10" db="EMBL/GenBank/DDBJ databases">
        <title>The genome sequence of Streptomyces pristinaespiralis strain ATCC 25486.</title>
        <authorList>
            <consortium name="The Broad Institute Genome Sequencing Platform"/>
            <consortium name="Broad Institute Microbial Sequencing Center"/>
            <person name="Fischbach M."/>
            <person name="Godfrey P."/>
            <person name="Ward D."/>
            <person name="Young S."/>
            <person name="Zeng Q."/>
            <person name="Koehrsen M."/>
            <person name="Alvarado L."/>
            <person name="Berlin A.M."/>
            <person name="Bochicchio J."/>
            <person name="Borenstein D."/>
            <person name="Chapman S.B."/>
            <person name="Chen Z."/>
            <person name="Engels R."/>
            <person name="Freedman E."/>
            <person name="Gellesch M."/>
            <person name="Goldberg J."/>
            <person name="Griggs A."/>
            <person name="Gujja S."/>
            <person name="Heilman E.R."/>
            <person name="Heiman D.I."/>
            <person name="Hepburn T.A."/>
            <person name="Howarth C."/>
            <person name="Jen D."/>
            <person name="Larson L."/>
            <person name="Lewis B."/>
            <person name="Mehta T."/>
            <person name="Park D."/>
            <person name="Pearson M."/>
            <person name="Richards J."/>
            <person name="Roberts A."/>
            <person name="Saif S."/>
            <person name="Shea T.D."/>
            <person name="Shenoy N."/>
            <person name="Sisk P."/>
            <person name="Stolte C."/>
            <person name="Sykes S.N."/>
            <person name="Thomson T."/>
            <person name="Walk T."/>
            <person name="White J."/>
            <person name="Yandava C."/>
            <person name="Straight P."/>
            <person name="Clardy J."/>
            <person name="Hung D."/>
            <person name="Kolter R."/>
            <person name="Mekalanos J."/>
            <person name="Walker S."/>
            <person name="Walsh C.T."/>
            <person name="Wieland-Brown L.C."/>
            <person name="Haas B."/>
            <person name="Nusbaum C."/>
            <person name="Birren B."/>
        </authorList>
    </citation>
    <scope>NUCLEOTIDE SEQUENCE [LARGE SCALE GENOMIC DNA]</scope>
    <source>
        <strain evidence="4">ATCC 25486 / DSM 40338 / CBS 914.69 / JCM 4507 / NBRC 13074 / NRRL 2958 / 5647</strain>
    </source>
</reference>
<evidence type="ECO:0000313" key="3">
    <source>
        <dbReference type="EMBL" id="EDY65876.1"/>
    </source>
</evidence>
<evidence type="ECO:0000256" key="1">
    <source>
        <dbReference type="SAM" id="MobiDB-lite"/>
    </source>
</evidence>
<dbReference type="HOGENOM" id="CLU_127710_0_0_11"/>
<evidence type="ECO:0000313" key="4">
    <source>
        <dbReference type="Proteomes" id="UP000002805"/>
    </source>
</evidence>
<sequence>MDSRRRGCTGPAATARQKPQGKEATKKPPRGVVVDTGARAEPCARPYPGRTVRMSARRRIALTIAAAALIVPAAVGCSALDKALDCVETADAIATSVSKLQEAVSSATEDPTKAREALDDIDRELKNLGDKTDNADLTKAVDDLGTGVDNVRKSIENGDATPDITPVTDAATEIGKVCTPG</sequence>
<dbReference type="EMBL" id="CM000950">
    <property type="protein sequence ID" value="EDY65876.1"/>
    <property type="molecule type" value="Genomic_DNA"/>
</dbReference>
<keyword evidence="4" id="KW-1185">Reference proteome</keyword>
<feature type="transmembrane region" description="Helical" evidence="2">
    <location>
        <begin position="60"/>
        <end position="81"/>
    </location>
</feature>
<evidence type="ECO:0000256" key="2">
    <source>
        <dbReference type="SAM" id="Phobius"/>
    </source>
</evidence>
<reference evidence="4" key="1">
    <citation type="submission" date="2008-02" db="EMBL/GenBank/DDBJ databases">
        <authorList>
            <consortium name="The Broad Institute Genome Sequencing Platform"/>
            <person name="Fischbach M."/>
            <person name="Ward D."/>
            <person name="Young S."/>
            <person name="Jaffe D."/>
            <person name="Gnerre S."/>
            <person name="Berlin A."/>
            <person name="Heiman D."/>
            <person name="Hepburn T."/>
            <person name="Sykes S."/>
            <person name="Alvarado L."/>
            <person name="Kodira C.D."/>
            <person name="Straight P."/>
            <person name="Clardy J."/>
            <person name="Hung D."/>
            <person name="Kolter R."/>
            <person name="Mekalanos J."/>
            <person name="Walker S."/>
            <person name="Walsh C.T."/>
            <person name="Lander E."/>
            <person name="Galagan J."/>
            <person name="Nusbaum C."/>
            <person name="Birren B."/>
        </authorList>
    </citation>
    <scope>NUCLEOTIDE SEQUENCE [LARGE SCALE GENOMIC DNA]</scope>
    <source>
        <strain evidence="4">ATCC 25486 / DSM 40338 / CBS 914.69 / JCM 4507 / NBRC 13074 / NRRL 2958 / 5647</strain>
    </source>
</reference>
<dbReference type="AlphaFoldDB" id="B5HGB5"/>
<keyword evidence="2" id="KW-0812">Transmembrane</keyword>
<protein>
    <submittedName>
        <fullName evidence="3">Ribonuclease Ph</fullName>
    </submittedName>
</protein>
<dbReference type="eggNOG" id="ENOG50340A2">
    <property type="taxonomic scope" value="Bacteria"/>
</dbReference>
<gene>
    <name evidence="3" type="ORF">SSDG_04199</name>
</gene>
<keyword evidence="2" id="KW-1133">Transmembrane helix</keyword>
<dbReference type="Proteomes" id="UP000002805">
    <property type="component" value="Chromosome"/>
</dbReference>
<accession>B5HGB5</accession>
<organism evidence="3 4">
    <name type="scientific">Streptomyces pristinaespiralis (strain ATCC 25486 / DSM 40338 / CBS 914.69 / JCM 4507 / KCC S-0507 / NBRC 13074 / NRRL 2958 / 5647)</name>
    <dbReference type="NCBI Taxonomy" id="457429"/>
    <lineage>
        <taxon>Bacteria</taxon>
        <taxon>Bacillati</taxon>
        <taxon>Actinomycetota</taxon>
        <taxon>Actinomycetes</taxon>
        <taxon>Kitasatosporales</taxon>
        <taxon>Streptomycetaceae</taxon>
        <taxon>Streptomyces</taxon>
    </lineage>
</organism>